<evidence type="ECO:0000256" key="7">
    <source>
        <dbReference type="ARBA" id="ARBA00023014"/>
    </source>
</evidence>
<evidence type="ECO:0000256" key="8">
    <source>
        <dbReference type="ARBA" id="ARBA00023063"/>
    </source>
</evidence>
<keyword evidence="6" id="KW-0408">Iron</keyword>
<evidence type="ECO:0000256" key="2">
    <source>
        <dbReference type="ARBA" id="ARBA00022617"/>
    </source>
</evidence>
<evidence type="ECO:0000256" key="3">
    <source>
        <dbReference type="ARBA" id="ARBA00022714"/>
    </source>
</evidence>
<dbReference type="AlphaFoldDB" id="A0A485AQY7"/>
<dbReference type="GO" id="GO:0042128">
    <property type="term" value="P:nitrate assimilation"/>
    <property type="evidence" value="ECO:0007669"/>
    <property type="project" value="UniProtKB-KW"/>
</dbReference>
<keyword evidence="1" id="KW-0004">4Fe-4S</keyword>
<dbReference type="EC" id="1.7.1.4" evidence="10"/>
<dbReference type="PANTHER" id="PTHR43809:SF1">
    <property type="entry name" value="NITRITE REDUCTASE (NADH) LARGE SUBUNIT"/>
    <property type="match status" value="1"/>
</dbReference>
<dbReference type="PROSITE" id="PS00365">
    <property type="entry name" value="NIR_SIR"/>
    <property type="match status" value="1"/>
</dbReference>
<dbReference type="GO" id="GO:0046872">
    <property type="term" value="F:metal ion binding"/>
    <property type="evidence" value="ECO:0007669"/>
    <property type="project" value="UniProtKB-KW"/>
</dbReference>
<dbReference type="GO" id="GO:0008942">
    <property type="term" value="F:nitrite reductase [NAD(P)H] activity"/>
    <property type="evidence" value="ECO:0007669"/>
    <property type="project" value="UniProtKB-EC"/>
</dbReference>
<dbReference type="InterPro" id="IPR036922">
    <property type="entry name" value="Rieske_2Fe-2S_sf"/>
</dbReference>
<proteinExistence type="predicted"/>
<dbReference type="Gene3D" id="2.102.10.10">
    <property type="entry name" value="Rieske [2Fe-2S] iron-sulphur domain"/>
    <property type="match status" value="1"/>
</dbReference>
<gene>
    <name evidence="10" type="primary">nirD_1</name>
    <name evidence="10" type="ORF">NCTC12998_02293</name>
</gene>
<organism evidence="10 11">
    <name type="scientific">Raoultella planticola</name>
    <name type="common">Klebsiella planticola</name>
    <dbReference type="NCBI Taxonomy" id="575"/>
    <lineage>
        <taxon>Bacteria</taxon>
        <taxon>Pseudomonadati</taxon>
        <taxon>Pseudomonadota</taxon>
        <taxon>Gammaproteobacteria</taxon>
        <taxon>Enterobacterales</taxon>
        <taxon>Enterobacteriaceae</taxon>
        <taxon>Klebsiella/Raoultella group</taxon>
        <taxon>Raoultella</taxon>
    </lineage>
</organism>
<dbReference type="PRINTS" id="PR00397">
    <property type="entry name" value="SIROHAEM"/>
</dbReference>
<feature type="domain" description="Rieske" evidence="9">
    <location>
        <begin position="242"/>
        <end position="342"/>
    </location>
</feature>
<keyword evidence="7" id="KW-0411">Iron-sulfur</keyword>
<dbReference type="PROSITE" id="PS51296">
    <property type="entry name" value="RIESKE"/>
    <property type="match status" value="1"/>
</dbReference>
<dbReference type="Pfam" id="PF13806">
    <property type="entry name" value="Rieske_2"/>
    <property type="match status" value="1"/>
</dbReference>
<accession>A0A485AQY7</accession>
<keyword evidence="5 10" id="KW-0560">Oxidoreductase</keyword>
<evidence type="ECO:0000256" key="1">
    <source>
        <dbReference type="ARBA" id="ARBA00022485"/>
    </source>
</evidence>
<evidence type="ECO:0000259" key="9">
    <source>
        <dbReference type="PROSITE" id="PS51296"/>
    </source>
</evidence>
<reference evidence="10 11" key="1">
    <citation type="submission" date="2019-03" db="EMBL/GenBank/DDBJ databases">
        <authorList>
            <consortium name="Pathogen Informatics"/>
        </authorList>
    </citation>
    <scope>NUCLEOTIDE SEQUENCE [LARGE SCALE GENOMIC DNA]</scope>
    <source>
        <strain evidence="10 11">NCTC12998</strain>
    </source>
</reference>
<dbReference type="InterPro" id="IPR012748">
    <property type="entry name" value="Rieske-like_NirD"/>
</dbReference>
<dbReference type="Proteomes" id="UP000345637">
    <property type="component" value="Unassembled WGS sequence"/>
</dbReference>
<dbReference type="SUPFAM" id="SSF50022">
    <property type="entry name" value="ISP domain"/>
    <property type="match status" value="1"/>
</dbReference>
<keyword evidence="8" id="KW-0534">Nitrate assimilation</keyword>
<protein>
    <submittedName>
        <fullName evidence="10">Nitrite reductase [NAD(P)H] small subunit</fullName>
        <ecNumber evidence="10">1.7.1.4</ecNumber>
    </submittedName>
</protein>
<keyword evidence="4" id="KW-0479">Metal-binding</keyword>
<dbReference type="EMBL" id="CAADJE010000021">
    <property type="protein sequence ID" value="VFS63444.1"/>
    <property type="molecule type" value="Genomic_DNA"/>
</dbReference>
<dbReference type="InterPro" id="IPR017941">
    <property type="entry name" value="Rieske_2Fe-2S"/>
</dbReference>
<dbReference type="GO" id="GO:0051537">
    <property type="term" value="F:2 iron, 2 sulfur cluster binding"/>
    <property type="evidence" value="ECO:0007669"/>
    <property type="project" value="UniProtKB-KW"/>
</dbReference>
<evidence type="ECO:0000313" key="11">
    <source>
        <dbReference type="Proteomes" id="UP000345637"/>
    </source>
</evidence>
<dbReference type="SUPFAM" id="SSF56014">
    <property type="entry name" value="Nitrite and sulphite reductase 4Fe-4S domain-like"/>
    <property type="match status" value="1"/>
</dbReference>
<dbReference type="InterPro" id="IPR045854">
    <property type="entry name" value="NO2/SO3_Rdtase_4Fe4S_sf"/>
</dbReference>
<dbReference type="GO" id="GO:0020037">
    <property type="term" value="F:heme binding"/>
    <property type="evidence" value="ECO:0007669"/>
    <property type="project" value="InterPro"/>
</dbReference>
<evidence type="ECO:0000256" key="6">
    <source>
        <dbReference type="ARBA" id="ARBA00023004"/>
    </source>
</evidence>
<evidence type="ECO:0000313" key="10">
    <source>
        <dbReference type="EMBL" id="VFS63444.1"/>
    </source>
</evidence>
<dbReference type="GO" id="GO:0051539">
    <property type="term" value="F:4 iron, 4 sulfur cluster binding"/>
    <property type="evidence" value="ECO:0007669"/>
    <property type="project" value="UniProtKB-KW"/>
</dbReference>
<dbReference type="FunFam" id="3.30.413.10:FF:000007">
    <property type="entry name" value="Nitrite reductase [NAD(P)H] large subunit"/>
    <property type="match status" value="1"/>
</dbReference>
<dbReference type="InterPro" id="IPR052034">
    <property type="entry name" value="NasD-like"/>
</dbReference>
<dbReference type="Gene3D" id="3.30.413.10">
    <property type="entry name" value="Sulfite Reductase Hemoprotein, domain 1"/>
    <property type="match status" value="1"/>
</dbReference>
<dbReference type="NCBIfam" id="TIGR02378">
    <property type="entry name" value="nirD_assim_sml"/>
    <property type="match status" value="1"/>
</dbReference>
<evidence type="ECO:0000256" key="4">
    <source>
        <dbReference type="ARBA" id="ARBA00022723"/>
    </source>
</evidence>
<keyword evidence="3" id="KW-0001">2Fe-2S</keyword>
<dbReference type="InterPro" id="IPR006066">
    <property type="entry name" value="NO2/SO3_Rdtase_FeS/sirohaem_BS"/>
</dbReference>
<name>A0A485AQY7_RAOPL</name>
<dbReference type="CDD" id="cd03529">
    <property type="entry name" value="Rieske_NirD"/>
    <property type="match status" value="1"/>
</dbReference>
<keyword evidence="2" id="KW-0349">Heme</keyword>
<evidence type="ECO:0000256" key="5">
    <source>
        <dbReference type="ARBA" id="ARBA00023002"/>
    </source>
</evidence>
<dbReference type="Pfam" id="PF01077">
    <property type="entry name" value="NIR_SIR"/>
    <property type="match status" value="1"/>
</dbReference>
<dbReference type="InterPro" id="IPR006067">
    <property type="entry name" value="NO2/SO3_Rdtase_4Fe4S_dom"/>
</dbReference>
<dbReference type="PROSITE" id="PS51300">
    <property type="entry name" value="NIRD"/>
    <property type="match status" value="1"/>
</dbReference>
<dbReference type="PANTHER" id="PTHR43809">
    <property type="entry name" value="NITRITE REDUCTASE (NADH) LARGE SUBUNIT"/>
    <property type="match status" value="1"/>
</dbReference>
<sequence>MAPGSKRCRLSGRELAEAGFETGHAYGKSLRTVKSCVGSTWCRYGVQDSTALAVTLEHRYKGLRAPHKIKMAVSGCTRECAEAQGKDIGVIATEKGWNLYVCGNGGMKPRHGDLFASDIDDATLIRTVDRLLMFYIRTADRLQRTSTWMDNLEGGIDYLREVILEDSLGIGEELEQEMARVVASYQCEWQTTLNDPQRLALFRSYVNSDRPDDAVQRHMLRGQPQPVAAAVRCEGEVSTRPWQAICDLEAIPAQAGIGARLGERQIALFRFGEQVYALDNLEPGSDANVLSRGILGDAGGEPIVISPLYKHRIRLRDGRPCDGGEPMVRAWPVRIENGTVWVGNQLLLARAEAS</sequence>